<evidence type="ECO:0000256" key="6">
    <source>
        <dbReference type="ARBA" id="ARBA00023136"/>
    </source>
</evidence>
<feature type="transmembrane region" description="Helical" evidence="7">
    <location>
        <begin position="20"/>
        <end position="38"/>
    </location>
</feature>
<feature type="transmembrane region" description="Helical" evidence="7">
    <location>
        <begin position="58"/>
        <end position="81"/>
    </location>
</feature>
<dbReference type="InterPro" id="IPR003663">
    <property type="entry name" value="Sugar/inositol_transpt"/>
</dbReference>
<evidence type="ECO:0000256" key="3">
    <source>
        <dbReference type="ARBA" id="ARBA00022448"/>
    </source>
</evidence>
<evidence type="ECO:0000313" key="9">
    <source>
        <dbReference type="EMBL" id="CAK7912349.1"/>
    </source>
</evidence>
<organism evidence="9 10">
    <name type="scientific">[Candida] anglica</name>
    <dbReference type="NCBI Taxonomy" id="148631"/>
    <lineage>
        <taxon>Eukaryota</taxon>
        <taxon>Fungi</taxon>
        <taxon>Dikarya</taxon>
        <taxon>Ascomycota</taxon>
        <taxon>Saccharomycotina</taxon>
        <taxon>Pichiomycetes</taxon>
        <taxon>Debaryomycetaceae</taxon>
        <taxon>Kurtzmaniella</taxon>
    </lineage>
</organism>
<dbReference type="PANTHER" id="PTHR48022">
    <property type="entry name" value="PLASTIDIC GLUCOSE TRANSPORTER 4"/>
    <property type="match status" value="1"/>
</dbReference>
<keyword evidence="5 7" id="KW-1133">Transmembrane helix</keyword>
<sequence>MLLVDKFSRTSSCAPKGYRGTMVVLLLVSVINATVLGYDSMMLGSILNLPSYTSYFSLTPVTIGLNTSAMWMGQIIAAIFLNQLFIDHLGRKTAILSSVLISFIGVALQSAAQNIGMFVVGRIFLGLGCNIGVSSAALLVGEIAPAKYRGLFLGLAFTSFYIGSLVASGVTFSSRNVAGTWAWRIPSIVQGAVSGLAAFSIYFVSESPYWLIAHHRMDEAILVIQISQGINLEEATSLGKYYEERIELDKDLIPKHPWRELFHGSVNIRRVLIMISQAAITEMSGAAVGNFFLSILLDQAGVTSTTQKLQVNIVMSAWGLICAASGSYMFDFLGRKKQSLISMVGMICSLCILGGLIKAYGQSTNTKGMYASIAMIFFFTGFYSFTYTPLTTLYPAEIWNYKLRSAGVAFFMVFNCGFGLMNSFVLPIAMTEIGWKFYMINAGYNVIFIPIIAFLWVETKGIPLAEVDELFLKSYTSKKAELGDESASS</sequence>
<dbReference type="Pfam" id="PF00083">
    <property type="entry name" value="Sugar_tr"/>
    <property type="match status" value="1"/>
</dbReference>
<dbReference type="InterPro" id="IPR005828">
    <property type="entry name" value="MFS_sugar_transport-like"/>
</dbReference>
<dbReference type="SUPFAM" id="SSF103473">
    <property type="entry name" value="MFS general substrate transporter"/>
    <property type="match status" value="1"/>
</dbReference>
<dbReference type="PROSITE" id="PS50850">
    <property type="entry name" value="MFS"/>
    <property type="match status" value="1"/>
</dbReference>
<comment type="similarity">
    <text evidence="2">Belongs to the major facilitator superfamily. Sugar transporter (TC 2.A.1.1) family.</text>
</comment>
<feature type="transmembrane region" description="Helical" evidence="7">
    <location>
        <begin position="406"/>
        <end position="429"/>
    </location>
</feature>
<dbReference type="InterPro" id="IPR020846">
    <property type="entry name" value="MFS_dom"/>
</dbReference>
<dbReference type="PRINTS" id="PR00171">
    <property type="entry name" value="SUGRTRNSPORT"/>
</dbReference>
<comment type="subcellular location">
    <subcellularLocation>
        <location evidence="1">Membrane</location>
        <topology evidence="1">Multi-pass membrane protein</topology>
    </subcellularLocation>
</comment>
<protein>
    <submittedName>
        <fullName evidence="9">High-affinity glucose transporter</fullName>
    </submittedName>
</protein>
<keyword evidence="4 7" id="KW-0812">Transmembrane</keyword>
<evidence type="ECO:0000256" key="5">
    <source>
        <dbReference type="ARBA" id="ARBA00022989"/>
    </source>
</evidence>
<feature type="domain" description="Major facilitator superfamily (MFS) profile" evidence="8">
    <location>
        <begin position="25"/>
        <end position="460"/>
    </location>
</feature>
<evidence type="ECO:0000256" key="2">
    <source>
        <dbReference type="ARBA" id="ARBA00010992"/>
    </source>
</evidence>
<feature type="transmembrane region" description="Helical" evidence="7">
    <location>
        <begin position="118"/>
        <end position="140"/>
    </location>
</feature>
<feature type="transmembrane region" description="Helical" evidence="7">
    <location>
        <begin position="309"/>
        <end position="328"/>
    </location>
</feature>
<dbReference type="Proteomes" id="UP001497600">
    <property type="component" value="Chromosome F"/>
</dbReference>
<evidence type="ECO:0000256" key="1">
    <source>
        <dbReference type="ARBA" id="ARBA00004141"/>
    </source>
</evidence>
<reference evidence="9 10" key="1">
    <citation type="submission" date="2024-01" db="EMBL/GenBank/DDBJ databases">
        <authorList>
            <consortium name="Genoscope - CEA"/>
            <person name="William W."/>
        </authorList>
    </citation>
    <scope>NUCLEOTIDE SEQUENCE [LARGE SCALE GENOMIC DNA]</scope>
    <source>
        <strain evidence="9 10">29B2s-10</strain>
    </source>
</reference>
<evidence type="ECO:0000259" key="8">
    <source>
        <dbReference type="PROSITE" id="PS50850"/>
    </source>
</evidence>
<keyword evidence="10" id="KW-1185">Reference proteome</keyword>
<feature type="transmembrane region" description="Helical" evidence="7">
    <location>
        <begin position="185"/>
        <end position="204"/>
    </location>
</feature>
<dbReference type="EMBL" id="OZ004258">
    <property type="protein sequence ID" value="CAK7912349.1"/>
    <property type="molecule type" value="Genomic_DNA"/>
</dbReference>
<feature type="transmembrane region" description="Helical" evidence="7">
    <location>
        <begin position="93"/>
        <end position="112"/>
    </location>
</feature>
<feature type="transmembrane region" description="Helical" evidence="7">
    <location>
        <begin position="369"/>
        <end position="394"/>
    </location>
</feature>
<dbReference type="InterPro" id="IPR036259">
    <property type="entry name" value="MFS_trans_sf"/>
</dbReference>
<proteinExistence type="inferred from homology"/>
<name>A0ABP0EJB6_9ASCO</name>
<dbReference type="PANTHER" id="PTHR48022:SF31">
    <property type="entry name" value="HEXOSE TRANSPORTER"/>
    <property type="match status" value="1"/>
</dbReference>
<dbReference type="Gene3D" id="1.20.1250.20">
    <property type="entry name" value="MFS general substrate transporter like domains"/>
    <property type="match status" value="1"/>
</dbReference>
<feature type="transmembrane region" description="Helical" evidence="7">
    <location>
        <begin position="340"/>
        <end position="357"/>
    </location>
</feature>
<feature type="transmembrane region" description="Helical" evidence="7">
    <location>
        <begin position="152"/>
        <end position="173"/>
    </location>
</feature>
<keyword evidence="3" id="KW-0813">Transport</keyword>
<evidence type="ECO:0000313" key="10">
    <source>
        <dbReference type="Proteomes" id="UP001497600"/>
    </source>
</evidence>
<evidence type="ECO:0000256" key="7">
    <source>
        <dbReference type="SAM" id="Phobius"/>
    </source>
</evidence>
<dbReference type="InterPro" id="IPR050360">
    <property type="entry name" value="MFS_Sugar_Transporters"/>
</dbReference>
<gene>
    <name evidence="9" type="primary">HGT1</name>
    <name evidence="9" type="ORF">CAAN4_F06568</name>
</gene>
<evidence type="ECO:0000256" key="4">
    <source>
        <dbReference type="ARBA" id="ARBA00022692"/>
    </source>
</evidence>
<feature type="transmembrane region" description="Helical" evidence="7">
    <location>
        <begin position="435"/>
        <end position="457"/>
    </location>
</feature>
<keyword evidence="6 7" id="KW-0472">Membrane</keyword>
<accession>A0ABP0EJB6</accession>
<keyword evidence="9" id="KW-0762">Sugar transport</keyword>